<feature type="transmembrane region" description="Helical" evidence="1">
    <location>
        <begin position="12"/>
        <end position="33"/>
    </location>
</feature>
<keyword evidence="1" id="KW-1133">Transmembrane helix</keyword>
<accession>A0A397SZL9</accession>
<feature type="transmembrane region" description="Helical" evidence="1">
    <location>
        <begin position="76"/>
        <end position="97"/>
    </location>
</feature>
<keyword evidence="1" id="KW-0472">Membrane</keyword>
<dbReference type="OrthoDB" id="2416917at2759"/>
<sequence length="139" mass="15590">MNFIQLQAYAGFWTGAVVMISLHNMFLSFFLYKTRQTKVSNIIKIIFNSANALRFTAVWGTYMTPKVATLLQCTSLQYIAAIGSVLTRVSLTAFLLWRLKQVHNGKIDSWIGTTLFIIRSGLGIAQLGFQRPSTFSNTA</sequence>
<gene>
    <name evidence="2" type="ORF">C1645_252118</name>
</gene>
<comment type="caution">
    <text evidence="2">The sequence shown here is derived from an EMBL/GenBank/DDBJ whole genome shotgun (WGS) entry which is preliminary data.</text>
</comment>
<organism evidence="2 3">
    <name type="scientific">Glomus cerebriforme</name>
    <dbReference type="NCBI Taxonomy" id="658196"/>
    <lineage>
        <taxon>Eukaryota</taxon>
        <taxon>Fungi</taxon>
        <taxon>Fungi incertae sedis</taxon>
        <taxon>Mucoromycota</taxon>
        <taxon>Glomeromycotina</taxon>
        <taxon>Glomeromycetes</taxon>
        <taxon>Glomerales</taxon>
        <taxon>Glomeraceae</taxon>
        <taxon>Glomus</taxon>
    </lineage>
</organism>
<name>A0A397SZL9_9GLOM</name>
<proteinExistence type="predicted"/>
<keyword evidence="1" id="KW-0812">Transmembrane</keyword>
<keyword evidence="3" id="KW-1185">Reference proteome</keyword>
<evidence type="ECO:0000313" key="2">
    <source>
        <dbReference type="EMBL" id="RIA88244.1"/>
    </source>
</evidence>
<evidence type="ECO:0000256" key="1">
    <source>
        <dbReference type="SAM" id="Phobius"/>
    </source>
</evidence>
<dbReference type="EMBL" id="QKYT01000273">
    <property type="protein sequence ID" value="RIA88244.1"/>
    <property type="molecule type" value="Genomic_DNA"/>
</dbReference>
<dbReference type="Proteomes" id="UP000265703">
    <property type="component" value="Unassembled WGS sequence"/>
</dbReference>
<evidence type="ECO:0000313" key="3">
    <source>
        <dbReference type="Proteomes" id="UP000265703"/>
    </source>
</evidence>
<reference evidence="2 3" key="1">
    <citation type="submission" date="2018-06" db="EMBL/GenBank/DDBJ databases">
        <title>Comparative genomics reveals the genomic features of Rhizophagus irregularis, R. cerebriforme, R. diaphanum and Gigaspora rosea, and their symbiotic lifestyle signature.</title>
        <authorList>
            <person name="Morin E."/>
            <person name="San Clemente H."/>
            <person name="Chen E.C.H."/>
            <person name="De La Providencia I."/>
            <person name="Hainaut M."/>
            <person name="Kuo A."/>
            <person name="Kohler A."/>
            <person name="Murat C."/>
            <person name="Tang N."/>
            <person name="Roy S."/>
            <person name="Loubradou J."/>
            <person name="Henrissat B."/>
            <person name="Grigoriev I.V."/>
            <person name="Corradi N."/>
            <person name="Roux C."/>
            <person name="Martin F.M."/>
        </authorList>
    </citation>
    <scope>NUCLEOTIDE SEQUENCE [LARGE SCALE GENOMIC DNA]</scope>
    <source>
        <strain evidence="2 3">DAOM 227022</strain>
    </source>
</reference>
<protein>
    <submittedName>
        <fullName evidence="2">Uncharacterized protein</fullName>
    </submittedName>
</protein>
<dbReference type="AlphaFoldDB" id="A0A397SZL9"/>
<feature type="transmembrane region" description="Helical" evidence="1">
    <location>
        <begin position="45"/>
        <end position="64"/>
    </location>
</feature>